<dbReference type="PROSITE" id="PS00216">
    <property type="entry name" value="SUGAR_TRANSPORT_1"/>
    <property type="match status" value="1"/>
</dbReference>
<dbReference type="GO" id="GO:0015798">
    <property type="term" value="P:myo-inositol transport"/>
    <property type="evidence" value="ECO:0007669"/>
    <property type="project" value="UniProtKB-ARBA"/>
</dbReference>
<dbReference type="GO" id="GO:0022857">
    <property type="term" value="F:transmembrane transporter activity"/>
    <property type="evidence" value="ECO:0007669"/>
    <property type="project" value="InterPro"/>
</dbReference>
<evidence type="ECO:0000256" key="6">
    <source>
        <dbReference type="ARBA" id="ARBA00023136"/>
    </source>
</evidence>
<dbReference type="InterPro" id="IPR020846">
    <property type="entry name" value="MFS_dom"/>
</dbReference>
<feature type="transmembrane region" description="Helical" evidence="9">
    <location>
        <begin position="273"/>
        <end position="292"/>
    </location>
</feature>
<keyword evidence="6 9" id="KW-0472">Membrane</keyword>
<protein>
    <recommendedName>
        <fullName evidence="10">Major facilitator superfamily (MFS) profile domain-containing protein</fullName>
    </recommendedName>
</protein>
<dbReference type="Proteomes" id="UP000226192">
    <property type="component" value="Unassembled WGS sequence"/>
</dbReference>
<dbReference type="STRING" id="1399860.A0A2C5XZL0"/>
<feature type="compositionally biased region" description="Basic and acidic residues" evidence="8">
    <location>
        <begin position="1"/>
        <end position="10"/>
    </location>
</feature>
<dbReference type="InterPro" id="IPR003663">
    <property type="entry name" value="Sugar/inositol_transpt"/>
</dbReference>
<feature type="transmembrane region" description="Helical" evidence="9">
    <location>
        <begin position="110"/>
        <end position="131"/>
    </location>
</feature>
<evidence type="ECO:0000256" key="8">
    <source>
        <dbReference type="SAM" id="MobiDB-lite"/>
    </source>
</evidence>
<name>A0A2C5XZL0_9HYPO</name>
<organism evidence="11 12">
    <name type="scientific">Ophiocordyceps australis</name>
    <dbReference type="NCBI Taxonomy" id="1399860"/>
    <lineage>
        <taxon>Eukaryota</taxon>
        <taxon>Fungi</taxon>
        <taxon>Dikarya</taxon>
        <taxon>Ascomycota</taxon>
        <taxon>Pezizomycotina</taxon>
        <taxon>Sordariomycetes</taxon>
        <taxon>Hypocreomycetidae</taxon>
        <taxon>Hypocreales</taxon>
        <taxon>Ophiocordycipitaceae</taxon>
        <taxon>Ophiocordyceps</taxon>
    </lineage>
</organism>
<dbReference type="Pfam" id="PF00083">
    <property type="entry name" value="Sugar_tr"/>
    <property type="match status" value="1"/>
</dbReference>
<keyword evidence="12" id="KW-1185">Reference proteome</keyword>
<feature type="transmembrane region" description="Helical" evidence="9">
    <location>
        <begin position="239"/>
        <end position="261"/>
    </location>
</feature>
<evidence type="ECO:0000256" key="7">
    <source>
        <dbReference type="RuleBase" id="RU003346"/>
    </source>
</evidence>
<dbReference type="InterPro" id="IPR005828">
    <property type="entry name" value="MFS_sugar_transport-like"/>
</dbReference>
<dbReference type="PANTHER" id="PTHR48020">
    <property type="entry name" value="PROTON MYO-INOSITOL COTRANSPORTER"/>
    <property type="match status" value="1"/>
</dbReference>
<feature type="region of interest" description="Disordered" evidence="8">
    <location>
        <begin position="1"/>
        <end position="34"/>
    </location>
</feature>
<dbReference type="NCBIfam" id="TIGR00879">
    <property type="entry name" value="SP"/>
    <property type="match status" value="1"/>
</dbReference>
<comment type="caution">
    <text evidence="11">The sequence shown here is derived from an EMBL/GenBank/DDBJ whole genome shotgun (WGS) entry which is preliminary data.</text>
</comment>
<feature type="transmembrane region" description="Helical" evidence="9">
    <location>
        <begin position="364"/>
        <end position="384"/>
    </location>
</feature>
<dbReference type="GO" id="GO:0015791">
    <property type="term" value="P:polyol transmembrane transport"/>
    <property type="evidence" value="ECO:0007669"/>
    <property type="project" value="UniProtKB-ARBA"/>
</dbReference>
<keyword evidence="5 9" id="KW-1133">Transmembrane helix</keyword>
<dbReference type="PANTHER" id="PTHR48020:SF26">
    <property type="entry name" value="MYO-INOSITOL TRANSPORTER, PUTATIVE (AFU_ORTHOLOGUE AFUA_4G01560)-RELATED"/>
    <property type="match status" value="1"/>
</dbReference>
<feature type="compositionally biased region" description="Polar residues" evidence="8">
    <location>
        <begin position="20"/>
        <end position="34"/>
    </location>
</feature>
<dbReference type="PRINTS" id="PR00171">
    <property type="entry name" value="SUGRTRNSPORT"/>
</dbReference>
<feature type="transmembrane region" description="Helical" evidence="9">
    <location>
        <begin position="460"/>
        <end position="480"/>
    </location>
</feature>
<evidence type="ECO:0000256" key="1">
    <source>
        <dbReference type="ARBA" id="ARBA00004141"/>
    </source>
</evidence>
<feature type="transmembrane region" description="Helical" evidence="9">
    <location>
        <begin position="426"/>
        <end position="448"/>
    </location>
</feature>
<evidence type="ECO:0000256" key="2">
    <source>
        <dbReference type="ARBA" id="ARBA00010992"/>
    </source>
</evidence>
<evidence type="ECO:0000256" key="9">
    <source>
        <dbReference type="SAM" id="Phobius"/>
    </source>
</evidence>
<feature type="transmembrane region" description="Helical" evidence="9">
    <location>
        <begin position="200"/>
        <end position="218"/>
    </location>
</feature>
<dbReference type="InterPro" id="IPR036259">
    <property type="entry name" value="MFS_trans_sf"/>
</dbReference>
<dbReference type="InterPro" id="IPR050814">
    <property type="entry name" value="Myo-inositol_Transporter"/>
</dbReference>
<feature type="transmembrane region" description="Helical" evidence="9">
    <location>
        <begin position="492"/>
        <end position="513"/>
    </location>
</feature>
<proteinExistence type="inferred from homology"/>
<dbReference type="InterPro" id="IPR005829">
    <property type="entry name" value="Sugar_transporter_CS"/>
</dbReference>
<evidence type="ECO:0000313" key="11">
    <source>
        <dbReference type="EMBL" id="PHH60823.1"/>
    </source>
</evidence>
<dbReference type="Gene3D" id="1.20.1250.20">
    <property type="entry name" value="MFS general substrate transporter like domains"/>
    <property type="match status" value="1"/>
</dbReference>
<accession>A0A2C5XZL0</accession>
<dbReference type="OrthoDB" id="5290825at2759"/>
<dbReference type="AlphaFoldDB" id="A0A2C5XZL0"/>
<dbReference type="PROSITE" id="PS50850">
    <property type="entry name" value="MFS"/>
    <property type="match status" value="1"/>
</dbReference>
<comment type="similarity">
    <text evidence="2 7">Belongs to the major facilitator superfamily. Sugar transporter (TC 2.A.1.1) family.</text>
</comment>
<evidence type="ECO:0000256" key="4">
    <source>
        <dbReference type="ARBA" id="ARBA00022692"/>
    </source>
</evidence>
<keyword evidence="3 7" id="KW-0813">Transport</keyword>
<dbReference type="FunFam" id="1.20.1250.20:FF:000134">
    <property type="entry name" value="MFS sugar transporter protein"/>
    <property type="match status" value="1"/>
</dbReference>
<gene>
    <name evidence="11" type="ORF">CDD81_1120</name>
</gene>
<dbReference type="GO" id="GO:0016020">
    <property type="term" value="C:membrane"/>
    <property type="evidence" value="ECO:0007669"/>
    <property type="project" value="UniProtKB-SubCell"/>
</dbReference>
<evidence type="ECO:0000259" key="10">
    <source>
        <dbReference type="PROSITE" id="PS50850"/>
    </source>
</evidence>
<feature type="transmembrane region" description="Helical" evidence="9">
    <location>
        <begin position="151"/>
        <end position="169"/>
    </location>
</feature>
<reference evidence="11 12" key="1">
    <citation type="submission" date="2017-06" db="EMBL/GenBank/DDBJ databases">
        <title>Ant-infecting Ophiocordyceps genomes reveal a high diversity of potential behavioral manipulation genes and a possible major role for enterotoxins.</title>
        <authorList>
            <person name="De Bekker C."/>
            <person name="Evans H.C."/>
            <person name="Brachmann A."/>
            <person name="Hughes D.P."/>
        </authorList>
    </citation>
    <scope>NUCLEOTIDE SEQUENCE [LARGE SCALE GENOMIC DNA]</scope>
    <source>
        <strain evidence="11 12">Map64</strain>
    </source>
</reference>
<sequence length="614" mass="68759">MPDEDGDKRLPSTRVAPCSSKEQPATSAPATSAWNPLAHMTNEAVIADVDSFVDAKGLGRHRDVFRRGALAAKKYNEPNGFESLTELSDADKEALRFEASQRWRSSPRKLYFLCALCAGCAIVQGMDQTVINGAQAFYFDEFGIEDKLLQGLVNGSPYAAAALVGCWINAPLNTHWGRRGTIAFSCAFAFATAIWQACSTHWLCFLVARFVLGLAVGAKSSTTPIYAAECAPKSIRGALTMMWQMWTAFGIMLGFVVSLAFQHVDFLGTNSQWRWMIGITAAPPFIVGLLVYTMPESPRWYMDKGNFVSAFQSMCALRKHDIQAARDMYLACKMLDDTQRSKTSWQLFKDFFLVRRNRRAAQSAWFCMFMQQFCGVNVIAYYSTKIFTDAGYSRENAMLVSFGCGVCNFLGAIPAIFTIDRYGRRQLLLVTFPVMALFLFWTGSNFLIEDRTTRLGAMAASLYAFMLLYSPGLGPVPFTYSAEAFPLHIRAVGMASATAITWAFNFLISFTWPKMMEKFTPMGGFYWYSAWNVFGWIFTYFLVPETKNMTLEELDGVFSVRNRDHAGHYAAKLRRSCQKICGRHVEPMTSLYAVETRSAHSVGEEKPIAAHQTV</sequence>
<dbReference type="SUPFAM" id="SSF103473">
    <property type="entry name" value="MFS general substrate transporter"/>
    <property type="match status" value="1"/>
</dbReference>
<evidence type="ECO:0000256" key="5">
    <source>
        <dbReference type="ARBA" id="ARBA00022989"/>
    </source>
</evidence>
<feature type="domain" description="Major facilitator superfamily (MFS) profile" evidence="10">
    <location>
        <begin position="113"/>
        <end position="547"/>
    </location>
</feature>
<comment type="subcellular location">
    <subcellularLocation>
        <location evidence="1">Membrane</location>
        <topology evidence="1">Multi-pass membrane protein</topology>
    </subcellularLocation>
</comment>
<dbReference type="PROSITE" id="PS00217">
    <property type="entry name" value="SUGAR_TRANSPORT_2"/>
    <property type="match status" value="1"/>
</dbReference>
<evidence type="ECO:0000256" key="3">
    <source>
        <dbReference type="ARBA" id="ARBA00022448"/>
    </source>
</evidence>
<keyword evidence="4 9" id="KW-0812">Transmembrane</keyword>
<dbReference type="EMBL" id="NJET01000127">
    <property type="protein sequence ID" value="PHH60823.1"/>
    <property type="molecule type" value="Genomic_DNA"/>
</dbReference>
<feature type="transmembrane region" description="Helical" evidence="9">
    <location>
        <begin position="525"/>
        <end position="543"/>
    </location>
</feature>
<feature type="transmembrane region" description="Helical" evidence="9">
    <location>
        <begin position="176"/>
        <end position="194"/>
    </location>
</feature>
<feature type="transmembrane region" description="Helical" evidence="9">
    <location>
        <begin position="396"/>
        <end position="419"/>
    </location>
</feature>
<evidence type="ECO:0000313" key="12">
    <source>
        <dbReference type="Proteomes" id="UP000226192"/>
    </source>
</evidence>